<gene>
    <name evidence="2" type="ORF">HaLaN_14994</name>
</gene>
<dbReference type="EMBL" id="BLLF01001267">
    <property type="protein sequence ID" value="GFH18228.1"/>
    <property type="molecule type" value="Genomic_DNA"/>
</dbReference>
<protein>
    <submittedName>
        <fullName evidence="2">Uncharacterized protein</fullName>
    </submittedName>
</protein>
<reference evidence="2 3" key="1">
    <citation type="submission" date="2020-02" db="EMBL/GenBank/DDBJ databases">
        <title>Draft genome sequence of Haematococcus lacustris strain NIES-144.</title>
        <authorList>
            <person name="Morimoto D."/>
            <person name="Nakagawa S."/>
            <person name="Yoshida T."/>
            <person name="Sawayama S."/>
        </authorList>
    </citation>
    <scope>NUCLEOTIDE SEQUENCE [LARGE SCALE GENOMIC DNA]</scope>
    <source>
        <strain evidence="2 3">NIES-144</strain>
    </source>
</reference>
<organism evidence="2 3">
    <name type="scientific">Haematococcus lacustris</name>
    <name type="common">Green alga</name>
    <name type="synonym">Haematococcus pluvialis</name>
    <dbReference type="NCBI Taxonomy" id="44745"/>
    <lineage>
        <taxon>Eukaryota</taxon>
        <taxon>Viridiplantae</taxon>
        <taxon>Chlorophyta</taxon>
        <taxon>core chlorophytes</taxon>
        <taxon>Chlorophyceae</taxon>
        <taxon>CS clade</taxon>
        <taxon>Chlamydomonadales</taxon>
        <taxon>Haematococcaceae</taxon>
        <taxon>Haematococcus</taxon>
    </lineage>
</organism>
<feature type="region of interest" description="Disordered" evidence="1">
    <location>
        <begin position="38"/>
        <end position="61"/>
    </location>
</feature>
<name>A0A699ZHH2_HAELA</name>
<proteinExistence type="predicted"/>
<keyword evidence="3" id="KW-1185">Reference proteome</keyword>
<comment type="caution">
    <text evidence="2">The sequence shown here is derived from an EMBL/GenBank/DDBJ whole genome shotgun (WGS) entry which is preliminary data.</text>
</comment>
<dbReference type="Proteomes" id="UP000485058">
    <property type="component" value="Unassembled WGS sequence"/>
</dbReference>
<sequence length="204" mass="22174">MFTRLVQGHGMQRLTMPAPPVPIIAGADLIEPDHHLLALPLAPSPSTPPASPSLPAHPSQSTTVGWQLSYETLHAGGWYVGEYNSQRRRVQIRSWCGVVWGGDGLIATSPRPFSDPTAAADTHAHVEQSKRRGRFCNRIANVTLLPVSLHCGSCRPTKLTQQGRTCWPVGNLTQLLQTSCSILGRTLDDYKPHIGGTHSWANPP</sequence>
<dbReference type="AlphaFoldDB" id="A0A699ZHH2"/>
<feature type="compositionally biased region" description="Pro residues" evidence="1">
    <location>
        <begin position="42"/>
        <end position="52"/>
    </location>
</feature>
<evidence type="ECO:0000313" key="2">
    <source>
        <dbReference type="EMBL" id="GFH18228.1"/>
    </source>
</evidence>
<evidence type="ECO:0000256" key="1">
    <source>
        <dbReference type="SAM" id="MobiDB-lite"/>
    </source>
</evidence>
<accession>A0A699ZHH2</accession>
<evidence type="ECO:0000313" key="3">
    <source>
        <dbReference type="Proteomes" id="UP000485058"/>
    </source>
</evidence>